<dbReference type="AlphaFoldDB" id="A0A5E4QC13"/>
<gene>
    <name evidence="1" type="ORF">LSINAPIS_LOCUS6673</name>
</gene>
<protein>
    <submittedName>
        <fullName evidence="1">Uncharacterized protein</fullName>
    </submittedName>
</protein>
<reference evidence="1 2" key="1">
    <citation type="submission" date="2017-07" db="EMBL/GenBank/DDBJ databases">
        <authorList>
            <person name="Talla V."/>
            <person name="Backstrom N."/>
        </authorList>
    </citation>
    <scope>NUCLEOTIDE SEQUENCE [LARGE SCALE GENOMIC DNA]</scope>
</reference>
<proteinExistence type="predicted"/>
<name>A0A5E4QC13_9NEOP</name>
<evidence type="ECO:0000313" key="2">
    <source>
        <dbReference type="Proteomes" id="UP000324832"/>
    </source>
</evidence>
<accession>A0A5E4QC13</accession>
<keyword evidence="2" id="KW-1185">Reference proteome</keyword>
<evidence type="ECO:0000313" key="1">
    <source>
        <dbReference type="EMBL" id="VVC94799.1"/>
    </source>
</evidence>
<dbReference type="EMBL" id="FZQP02002115">
    <property type="protein sequence ID" value="VVC94799.1"/>
    <property type="molecule type" value="Genomic_DNA"/>
</dbReference>
<organism evidence="1 2">
    <name type="scientific">Leptidea sinapis</name>
    <dbReference type="NCBI Taxonomy" id="189913"/>
    <lineage>
        <taxon>Eukaryota</taxon>
        <taxon>Metazoa</taxon>
        <taxon>Ecdysozoa</taxon>
        <taxon>Arthropoda</taxon>
        <taxon>Hexapoda</taxon>
        <taxon>Insecta</taxon>
        <taxon>Pterygota</taxon>
        <taxon>Neoptera</taxon>
        <taxon>Endopterygota</taxon>
        <taxon>Lepidoptera</taxon>
        <taxon>Glossata</taxon>
        <taxon>Ditrysia</taxon>
        <taxon>Papilionoidea</taxon>
        <taxon>Pieridae</taxon>
        <taxon>Dismorphiinae</taxon>
        <taxon>Leptidea</taxon>
    </lineage>
</organism>
<sequence length="188" mass="22152">MDCGQLIKQELKVEFEEIDQNIPESPNSKQQHSDGYFLVNEDNVRDEPFIKQECKDEIDVEEHELPGWTTDWQSEMTVHKQTDDLSNGQVCIEQLRVCPVKLEDVNYQCDVSEMSEDITRRNAQNCKKYYSRKKSANLRVVKKKTNSEKCRQYRQRKKLLAQQLQSKSEVIHTVSISSLQMTFEPQQY</sequence>
<feature type="non-terminal residue" evidence="1">
    <location>
        <position position="188"/>
    </location>
</feature>
<dbReference type="Proteomes" id="UP000324832">
    <property type="component" value="Unassembled WGS sequence"/>
</dbReference>